<dbReference type="SUPFAM" id="SSF55729">
    <property type="entry name" value="Acyl-CoA N-acyltransferases (Nat)"/>
    <property type="match status" value="1"/>
</dbReference>
<dbReference type="PANTHER" id="PTHR30098">
    <property type="entry name" value="LEUCYL/PHENYLALANYL-TRNA--PROTEIN TRANSFERASE"/>
    <property type="match status" value="1"/>
</dbReference>
<dbReference type="EC" id="2.3.2.6" evidence="10 15"/>
<evidence type="ECO:0000313" key="17">
    <source>
        <dbReference type="Proteomes" id="UP000257039"/>
    </source>
</evidence>
<dbReference type="GO" id="GO:0030163">
    <property type="term" value="P:protein catabolic process"/>
    <property type="evidence" value="ECO:0007669"/>
    <property type="project" value="UniProtKB-UniRule"/>
</dbReference>
<dbReference type="FunFam" id="3.30.70.3550:FF:000001">
    <property type="entry name" value="Leucyl/phenylalanyl-tRNA--protein transferase"/>
    <property type="match status" value="1"/>
</dbReference>
<dbReference type="PANTHER" id="PTHR30098:SF2">
    <property type="entry name" value="LEUCYL_PHENYLALANYL-TRNA--PROTEIN TRANSFERASE"/>
    <property type="match status" value="1"/>
</dbReference>
<dbReference type="NCBIfam" id="TIGR00667">
    <property type="entry name" value="aat"/>
    <property type="match status" value="1"/>
</dbReference>
<organism evidence="16 17">
    <name type="scientific">Zooshikella ganghwensis</name>
    <dbReference type="NCBI Taxonomy" id="202772"/>
    <lineage>
        <taxon>Bacteria</taxon>
        <taxon>Pseudomonadati</taxon>
        <taxon>Pseudomonadota</taxon>
        <taxon>Gammaproteobacteria</taxon>
        <taxon>Oceanospirillales</taxon>
        <taxon>Zooshikellaceae</taxon>
        <taxon>Zooshikella</taxon>
    </lineage>
</organism>
<comment type="function">
    <text evidence="8 15">Functions in the N-end rule pathway of protein degradation where it conjugates Leu, Phe and, less efficiently, Met from aminoacyl-tRNAs to the N-termini of proteins containing an N-terminal arginine or lysine.</text>
</comment>
<evidence type="ECO:0000256" key="5">
    <source>
        <dbReference type="ARBA" id="ARBA00050607"/>
    </source>
</evidence>
<accession>A0A4P9VLL6</accession>
<dbReference type="InterPro" id="IPR042221">
    <property type="entry name" value="Leu/Phe-tRNA_Trfase_N"/>
</dbReference>
<comment type="similarity">
    <text evidence="9 15">Belongs to the L/F-transferase family.</text>
</comment>
<dbReference type="Proteomes" id="UP000257039">
    <property type="component" value="Unassembled WGS sequence"/>
</dbReference>
<dbReference type="Pfam" id="PF03588">
    <property type="entry name" value="Leu_Phe_trans"/>
    <property type="match status" value="1"/>
</dbReference>
<evidence type="ECO:0000256" key="15">
    <source>
        <dbReference type="HAMAP-Rule" id="MF_00688"/>
    </source>
</evidence>
<keyword evidence="4 15" id="KW-0012">Acyltransferase</keyword>
<evidence type="ECO:0000256" key="11">
    <source>
        <dbReference type="ARBA" id="ARBA00074372"/>
    </source>
</evidence>
<dbReference type="GO" id="GO:0008914">
    <property type="term" value="F:leucyl-tRNA--protein transferase activity"/>
    <property type="evidence" value="ECO:0007669"/>
    <property type="project" value="UniProtKB-UniRule"/>
</dbReference>
<keyword evidence="17" id="KW-1185">Reference proteome</keyword>
<dbReference type="FunFam" id="3.40.630.70:FF:000001">
    <property type="entry name" value="Leucyl/phenylalanyl-tRNA--protein transferase"/>
    <property type="match status" value="1"/>
</dbReference>
<evidence type="ECO:0000313" key="16">
    <source>
        <dbReference type="EMBL" id="RDH44203.1"/>
    </source>
</evidence>
<sequence>MIRLPRLLPGQVYFPPVSQALKEPNGLLAMGGDLEASSLVRAYRQGIFPWFNEGEPILWWSPDPRLVLFPHAVHVSRSLQKTLNRKQFSFTFNQAFNEVITACAAPRTKQAGTWITPHMLSAYRTLHEQGIAHSIECWQGAQLVGGLYGVAIGRIFFGESMFSRVSDASKCTLVALARQLDAWQFGLIDCQVESDHLMRMGAETLSRESFLNYLERYCSIQGPEQWSMTVDI</sequence>
<evidence type="ECO:0000256" key="12">
    <source>
        <dbReference type="ARBA" id="ARBA00077136"/>
    </source>
</evidence>
<evidence type="ECO:0000256" key="3">
    <source>
        <dbReference type="ARBA" id="ARBA00022679"/>
    </source>
</evidence>
<name>A0A4P9VLL6_9GAMM</name>
<keyword evidence="2 15" id="KW-0963">Cytoplasm</keyword>
<dbReference type="AlphaFoldDB" id="A0A4P9VLL6"/>
<dbReference type="InterPro" id="IPR016181">
    <property type="entry name" value="Acyl_CoA_acyltransferase"/>
</dbReference>
<dbReference type="Gene3D" id="3.30.70.3550">
    <property type="entry name" value="Leucyl/phenylalanyl-tRNA-protein transferase, N-terminal domain"/>
    <property type="match status" value="1"/>
</dbReference>
<evidence type="ECO:0000256" key="4">
    <source>
        <dbReference type="ARBA" id="ARBA00023315"/>
    </source>
</evidence>
<dbReference type="InterPro" id="IPR004616">
    <property type="entry name" value="Leu/Phe-tRNA_Trfase"/>
</dbReference>
<comment type="catalytic activity">
    <reaction evidence="6 15">
        <text>N-terminal L-arginyl-[protein] + L-leucyl-tRNA(Leu) = N-terminal L-leucyl-L-arginyl-[protein] + tRNA(Leu) + H(+)</text>
        <dbReference type="Rhea" id="RHEA:50416"/>
        <dbReference type="Rhea" id="RHEA-COMP:9613"/>
        <dbReference type="Rhea" id="RHEA-COMP:9622"/>
        <dbReference type="Rhea" id="RHEA-COMP:12672"/>
        <dbReference type="Rhea" id="RHEA-COMP:12673"/>
        <dbReference type="ChEBI" id="CHEBI:15378"/>
        <dbReference type="ChEBI" id="CHEBI:64719"/>
        <dbReference type="ChEBI" id="CHEBI:78442"/>
        <dbReference type="ChEBI" id="CHEBI:78494"/>
        <dbReference type="ChEBI" id="CHEBI:133044"/>
        <dbReference type="EC" id="2.3.2.6"/>
    </reaction>
</comment>
<evidence type="ECO:0000256" key="6">
    <source>
        <dbReference type="ARBA" id="ARBA00050652"/>
    </source>
</evidence>
<proteinExistence type="inferred from homology"/>
<evidence type="ECO:0000256" key="13">
    <source>
        <dbReference type="ARBA" id="ARBA00077165"/>
    </source>
</evidence>
<comment type="catalytic activity">
    <reaction evidence="5 15">
        <text>L-phenylalanyl-tRNA(Phe) + an N-terminal L-alpha-aminoacyl-[protein] = an N-terminal L-phenylalanyl-L-alpha-aminoacyl-[protein] + tRNA(Phe)</text>
        <dbReference type="Rhea" id="RHEA:43632"/>
        <dbReference type="Rhea" id="RHEA-COMP:9668"/>
        <dbReference type="Rhea" id="RHEA-COMP:9699"/>
        <dbReference type="Rhea" id="RHEA-COMP:10636"/>
        <dbReference type="Rhea" id="RHEA-COMP:10637"/>
        <dbReference type="ChEBI" id="CHEBI:78442"/>
        <dbReference type="ChEBI" id="CHEBI:78531"/>
        <dbReference type="ChEBI" id="CHEBI:78597"/>
        <dbReference type="ChEBI" id="CHEBI:83561"/>
        <dbReference type="EC" id="2.3.2.6"/>
    </reaction>
</comment>
<gene>
    <name evidence="15" type="primary">aat</name>
    <name evidence="16" type="ORF">B9G39_12500</name>
</gene>
<comment type="subcellular location">
    <subcellularLocation>
        <location evidence="1 15">Cytoplasm</location>
    </subcellularLocation>
</comment>
<dbReference type="EMBL" id="NDXW01000001">
    <property type="protein sequence ID" value="RDH44203.1"/>
    <property type="molecule type" value="Genomic_DNA"/>
</dbReference>
<comment type="catalytic activity">
    <reaction evidence="7 15">
        <text>N-terminal L-lysyl-[protein] + L-leucyl-tRNA(Leu) = N-terminal L-leucyl-L-lysyl-[protein] + tRNA(Leu) + H(+)</text>
        <dbReference type="Rhea" id="RHEA:12340"/>
        <dbReference type="Rhea" id="RHEA-COMP:9613"/>
        <dbReference type="Rhea" id="RHEA-COMP:9622"/>
        <dbReference type="Rhea" id="RHEA-COMP:12670"/>
        <dbReference type="Rhea" id="RHEA-COMP:12671"/>
        <dbReference type="ChEBI" id="CHEBI:15378"/>
        <dbReference type="ChEBI" id="CHEBI:65249"/>
        <dbReference type="ChEBI" id="CHEBI:78442"/>
        <dbReference type="ChEBI" id="CHEBI:78494"/>
        <dbReference type="ChEBI" id="CHEBI:133043"/>
        <dbReference type="EC" id="2.3.2.6"/>
    </reaction>
</comment>
<evidence type="ECO:0000256" key="8">
    <source>
        <dbReference type="ARBA" id="ARBA00054043"/>
    </source>
</evidence>
<dbReference type="Gene3D" id="3.40.630.70">
    <property type="entry name" value="Leucyl/phenylalanyl-tRNA-protein transferase, C-terminal domain"/>
    <property type="match status" value="1"/>
</dbReference>
<evidence type="ECO:0000256" key="14">
    <source>
        <dbReference type="ARBA" id="ARBA00083640"/>
    </source>
</evidence>
<reference evidence="16 17" key="1">
    <citation type="submission" date="2017-04" db="EMBL/GenBank/DDBJ databases">
        <title>Draft genome sequence of Zooshikella ganghwensis VG4 isolated from Red Sea sediments.</title>
        <authorList>
            <person name="Rehman Z."/>
            <person name="Alam I."/>
            <person name="Kamau A."/>
            <person name="Bajic V."/>
            <person name="Leiknes T."/>
        </authorList>
    </citation>
    <scope>NUCLEOTIDE SEQUENCE [LARGE SCALE GENOMIC DNA]</scope>
    <source>
        <strain evidence="16 17">VG4</strain>
    </source>
</reference>
<protein>
    <recommendedName>
        <fullName evidence="11 15">Leucyl/phenylalanyl-tRNA--protein transferase</fullName>
        <ecNumber evidence="10 15">2.3.2.6</ecNumber>
    </recommendedName>
    <alternativeName>
        <fullName evidence="12 15">L/F-transferase</fullName>
    </alternativeName>
    <alternativeName>
        <fullName evidence="13 15">Leucyltransferase</fullName>
    </alternativeName>
    <alternativeName>
        <fullName evidence="14 15">Phenyalanyltransferase</fullName>
    </alternativeName>
</protein>
<evidence type="ECO:0000256" key="7">
    <source>
        <dbReference type="ARBA" id="ARBA00051538"/>
    </source>
</evidence>
<dbReference type="GO" id="GO:0005737">
    <property type="term" value="C:cytoplasm"/>
    <property type="evidence" value="ECO:0007669"/>
    <property type="project" value="UniProtKB-SubCell"/>
</dbReference>
<evidence type="ECO:0000256" key="1">
    <source>
        <dbReference type="ARBA" id="ARBA00004496"/>
    </source>
</evidence>
<keyword evidence="3 15" id="KW-0808">Transferase</keyword>
<dbReference type="RefSeq" id="WP_094787402.1">
    <property type="nucleotide sequence ID" value="NZ_NDXW01000001.1"/>
</dbReference>
<evidence type="ECO:0000256" key="9">
    <source>
        <dbReference type="ARBA" id="ARBA00061535"/>
    </source>
</evidence>
<dbReference type="HAMAP" id="MF_00688">
    <property type="entry name" value="Leu_Phe_trans"/>
    <property type="match status" value="1"/>
</dbReference>
<evidence type="ECO:0000256" key="2">
    <source>
        <dbReference type="ARBA" id="ARBA00022490"/>
    </source>
</evidence>
<evidence type="ECO:0000256" key="10">
    <source>
        <dbReference type="ARBA" id="ARBA00066767"/>
    </source>
</evidence>
<comment type="caution">
    <text evidence="16">The sequence shown here is derived from an EMBL/GenBank/DDBJ whole genome shotgun (WGS) entry which is preliminary data.</text>
</comment>
<dbReference type="InterPro" id="IPR042203">
    <property type="entry name" value="Leu/Phe-tRNA_Trfase_C"/>
</dbReference>